<feature type="non-terminal residue" evidence="1">
    <location>
        <position position="249"/>
    </location>
</feature>
<sequence length="249" mass="28050">MLRSHVVMAVTLAILASVSGAMGATGRPKPPKANAEEFIVPTREDFLRGLKLEKPELAAVKAALDKGDVEAAGRAYIAHFRAMSISSPLVTDWDGVERDPQYNCEGAERIVGGHWFDGYKVYDVPAAGADWHDGPLICLCTLRVVRGLLQPAYHTEDPRYIRYIAEHISQYMAAYPIEEFAGHCSEDDWNYTGECVTKPWGGGQLCTRLQYWADMMNLLRRYESVSDEELLTMLHRIYEETAFMRTQIE</sequence>
<dbReference type="EMBL" id="BARU01018374">
    <property type="protein sequence ID" value="GAH55716.1"/>
    <property type="molecule type" value="Genomic_DNA"/>
</dbReference>
<dbReference type="InterPro" id="IPR008929">
    <property type="entry name" value="Chondroitin_lyas"/>
</dbReference>
<dbReference type="AlphaFoldDB" id="X1GCV1"/>
<protein>
    <submittedName>
        <fullName evidence="1">Uncharacterized protein</fullName>
    </submittedName>
</protein>
<accession>X1GCV1</accession>
<name>X1GCV1_9ZZZZ</name>
<dbReference type="Gene3D" id="1.50.10.100">
    <property type="entry name" value="Chondroitin AC/alginate lyase"/>
    <property type="match status" value="1"/>
</dbReference>
<proteinExistence type="predicted"/>
<organism evidence="1">
    <name type="scientific">marine sediment metagenome</name>
    <dbReference type="NCBI Taxonomy" id="412755"/>
    <lineage>
        <taxon>unclassified sequences</taxon>
        <taxon>metagenomes</taxon>
        <taxon>ecological metagenomes</taxon>
    </lineage>
</organism>
<reference evidence="1" key="1">
    <citation type="journal article" date="2014" name="Front. Microbiol.">
        <title>High frequency of phylogenetically diverse reductive dehalogenase-homologous genes in deep subseafloor sedimentary metagenomes.</title>
        <authorList>
            <person name="Kawai M."/>
            <person name="Futagami T."/>
            <person name="Toyoda A."/>
            <person name="Takaki Y."/>
            <person name="Nishi S."/>
            <person name="Hori S."/>
            <person name="Arai W."/>
            <person name="Tsubouchi T."/>
            <person name="Morono Y."/>
            <person name="Uchiyama I."/>
            <person name="Ito T."/>
            <person name="Fujiyama A."/>
            <person name="Inagaki F."/>
            <person name="Takami H."/>
        </authorList>
    </citation>
    <scope>NUCLEOTIDE SEQUENCE</scope>
    <source>
        <strain evidence="1">Expedition CK06-06</strain>
    </source>
</reference>
<comment type="caution">
    <text evidence="1">The sequence shown here is derived from an EMBL/GenBank/DDBJ whole genome shotgun (WGS) entry which is preliminary data.</text>
</comment>
<evidence type="ECO:0000313" key="1">
    <source>
        <dbReference type="EMBL" id="GAH55716.1"/>
    </source>
</evidence>
<gene>
    <name evidence="1" type="ORF">S03H2_30371</name>
</gene>